<evidence type="ECO:0000313" key="2">
    <source>
        <dbReference type="Proteomes" id="UP000008909"/>
    </source>
</evidence>
<gene>
    <name evidence="1" type="ORF">CLF_100927</name>
</gene>
<dbReference type="AlphaFoldDB" id="G7Y4J9"/>
<name>G7Y4J9_CLOSI</name>
<organism evidence="1 2">
    <name type="scientific">Clonorchis sinensis</name>
    <name type="common">Chinese liver fluke</name>
    <dbReference type="NCBI Taxonomy" id="79923"/>
    <lineage>
        <taxon>Eukaryota</taxon>
        <taxon>Metazoa</taxon>
        <taxon>Spiralia</taxon>
        <taxon>Lophotrochozoa</taxon>
        <taxon>Platyhelminthes</taxon>
        <taxon>Trematoda</taxon>
        <taxon>Digenea</taxon>
        <taxon>Opisthorchiida</taxon>
        <taxon>Opisthorchiata</taxon>
        <taxon>Opisthorchiidae</taxon>
        <taxon>Clonorchis</taxon>
    </lineage>
</organism>
<evidence type="ECO:0000313" key="1">
    <source>
        <dbReference type="EMBL" id="GAA47885.1"/>
    </source>
</evidence>
<accession>G7Y4J9</accession>
<reference key="2">
    <citation type="submission" date="2011-10" db="EMBL/GenBank/DDBJ databases">
        <title>The genome and transcriptome sequence of Clonorchis sinensis provide insights into the carcinogenic liver fluke.</title>
        <authorList>
            <person name="Wang X."/>
            <person name="Huang Y."/>
            <person name="Chen W."/>
            <person name="Liu H."/>
            <person name="Guo L."/>
            <person name="Chen Y."/>
            <person name="Luo F."/>
            <person name="Zhou W."/>
            <person name="Sun J."/>
            <person name="Mao Q."/>
            <person name="Liang P."/>
            <person name="Zhou C."/>
            <person name="Tian Y."/>
            <person name="Men J."/>
            <person name="Lv X."/>
            <person name="Huang L."/>
            <person name="Zhou J."/>
            <person name="Hu Y."/>
            <person name="Li R."/>
            <person name="Zhang F."/>
            <person name="Lei H."/>
            <person name="Li X."/>
            <person name="Hu X."/>
            <person name="Liang C."/>
            <person name="Xu J."/>
            <person name="Wu Z."/>
            <person name="Yu X."/>
        </authorList>
    </citation>
    <scope>NUCLEOTIDE SEQUENCE</scope>
    <source>
        <strain>Henan</strain>
    </source>
</reference>
<protein>
    <submittedName>
        <fullName evidence="1">Uncharacterized protein</fullName>
    </submittedName>
</protein>
<sequence length="459" mass="52977">MDRSRYLRTMVNDCFSCVYSRLFLFNTADKTDVVWPHGNLQQRPNYETKLIASPSIIDGADQKLTTARLGTHVDSEQVLVRGRFALRFPGPLRLQTNRLETETGGTGCQTNLPQPSSGVFSNCCKIGYELMLEGDYHGFAQYREFCLWHGATKPTQRPNYETKLIASPSIIDGADQKLTTARLGTHVDSEQVLVRGRFALRFPDFRTCEYTCTKQSQSGVFTIPSLIHFSDRWKNETNSKSLHNPGVDINSDENRVELEYADEIVLIFEEEEKGIRSSNRISNIHNFGKYVYGRFRTETFSRISITLQDILVLYRRHLRRNERDKISEFYNYLNELNPYIKFNMEIQSASADLSRENETSRKPSGVFQQDLIFHQTRVMLQRHLWSNTEGLSRSSTRNCPKSIKKNRSDRKIVCFTPDRPADVMSPLRMSKINKFRPGLPNLEVTSPFARPPRLTQLSR</sequence>
<proteinExistence type="predicted"/>
<reference evidence="1" key="1">
    <citation type="journal article" date="2011" name="Genome Biol.">
        <title>The draft genome of the carcinogenic human liver fluke Clonorchis sinensis.</title>
        <authorList>
            <person name="Wang X."/>
            <person name="Chen W."/>
            <person name="Huang Y."/>
            <person name="Sun J."/>
            <person name="Men J."/>
            <person name="Liu H."/>
            <person name="Luo F."/>
            <person name="Guo L."/>
            <person name="Lv X."/>
            <person name="Deng C."/>
            <person name="Zhou C."/>
            <person name="Fan Y."/>
            <person name="Li X."/>
            <person name="Huang L."/>
            <person name="Hu Y."/>
            <person name="Liang C."/>
            <person name="Hu X."/>
            <person name="Xu J."/>
            <person name="Yu X."/>
        </authorList>
    </citation>
    <scope>NUCLEOTIDE SEQUENCE [LARGE SCALE GENOMIC DNA]</scope>
    <source>
        <strain evidence="1">Henan</strain>
    </source>
</reference>
<dbReference type="Proteomes" id="UP000008909">
    <property type="component" value="Unassembled WGS sequence"/>
</dbReference>
<dbReference type="EMBL" id="DF142859">
    <property type="protein sequence ID" value="GAA47885.1"/>
    <property type="molecule type" value="Genomic_DNA"/>
</dbReference>
<keyword evidence="2" id="KW-1185">Reference proteome</keyword>